<name>A0A2T3ZIL9_TRIA4</name>
<dbReference type="Proteomes" id="UP000240493">
    <property type="component" value="Unassembled WGS sequence"/>
</dbReference>
<dbReference type="AlphaFoldDB" id="A0A2T3ZIL9"/>
<dbReference type="EMBL" id="KZ679258">
    <property type="protein sequence ID" value="PTB44658.1"/>
    <property type="molecule type" value="Genomic_DNA"/>
</dbReference>
<proteinExistence type="predicted"/>
<evidence type="ECO:0000313" key="2">
    <source>
        <dbReference type="Proteomes" id="UP000240493"/>
    </source>
</evidence>
<keyword evidence="2" id="KW-1185">Reference proteome</keyword>
<accession>A0A2T3ZIL9</accession>
<organism evidence="1 2">
    <name type="scientific">Trichoderma asperellum (strain ATCC 204424 / CBS 433.97 / NBRC 101777)</name>
    <dbReference type="NCBI Taxonomy" id="1042311"/>
    <lineage>
        <taxon>Eukaryota</taxon>
        <taxon>Fungi</taxon>
        <taxon>Dikarya</taxon>
        <taxon>Ascomycota</taxon>
        <taxon>Pezizomycotina</taxon>
        <taxon>Sordariomycetes</taxon>
        <taxon>Hypocreomycetidae</taxon>
        <taxon>Hypocreales</taxon>
        <taxon>Hypocreaceae</taxon>
        <taxon>Trichoderma</taxon>
    </lineage>
</organism>
<evidence type="ECO:0000313" key="1">
    <source>
        <dbReference type="EMBL" id="PTB44658.1"/>
    </source>
</evidence>
<gene>
    <name evidence="1" type="ORF">M441DRAFT_55683</name>
</gene>
<reference evidence="1 2" key="1">
    <citation type="submission" date="2016-07" db="EMBL/GenBank/DDBJ databases">
        <title>Multiple horizontal gene transfer events from other fungi enriched the ability of initially mycotrophic Trichoderma (Ascomycota) to feed on dead plant biomass.</title>
        <authorList>
            <consortium name="DOE Joint Genome Institute"/>
            <person name="Aerts A."/>
            <person name="Atanasova L."/>
            <person name="Chenthamara K."/>
            <person name="Zhang J."/>
            <person name="Grujic M."/>
            <person name="Henrissat B."/>
            <person name="Kuo A."/>
            <person name="Salamov A."/>
            <person name="Lipzen A."/>
            <person name="Labutti K."/>
            <person name="Barry K."/>
            <person name="Miao Y."/>
            <person name="Rahimi M.J."/>
            <person name="Shen Q."/>
            <person name="Grigoriev I.V."/>
            <person name="Kubicek C.P."/>
            <person name="Druzhinina I.S."/>
        </authorList>
    </citation>
    <scope>NUCLEOTIDE SEQUENCE [LARGE SCALE GENOMIC DNA]</scope>
    <source>
        <strain evidence="1 2">CBS 433.97</strain>
    </source>
</reference>
<sequence>MLLFQSIGAAESALLALSSHPRLHWSVLAPRSVGSSSRGCGVNVVDSPILSIRPSTGGAADQKYRRLILVGGFN</sequence>
<protein>
    <submittedName>
        <fullName evidence="1">Uncharacterized protein</fullName>
    </submittedName>
</protein>